<reference evidence="1 2" key="1">
    <citation type="journal article" date="2014" name="Int. J. Syst. Evol. Microbiol.">
        <title>Nitrososphaera viennensis gen. nov., sp. nov., an aerobic and mesophilic, ammonia-oxidizing archaeon from soil and a member of the archaeal phylum Thaumarchaeota.</title>
        <authorList>
            <person name="Stieglmeier M."/>
            <person name="Klingl A."/>
            <person name="Alves R.J."/>
            <person name="Rittmann S.K."/>
            <person name="Melcher M."/>
            <person name="Leisch N."/>
            <person name="Schleper C."/>
        </authorList>
    </citation>
    <scope>NUCLEOTIDE SEQUENCE [LARGE SCALE GENOMIC DNA]</scope>
    <source>
        <strain evidence="1">EN76</strain>
    </source>
</reference>
<name>A0A060HR32_9ARCH</name>
<evidence type="ECO:0000313" key="2">
    <source>
        <dbReference type="Proteomes" id="UP000027093"/>
    </source>
</evidence>
<protein>
    <recommendedName>
        <fullName evidence="3">Zinc-domain-containing protein</fullName>
    </recommendedName>
</protein>
<dbReference type="EMBL" id="CP007536">
    <property type="protein sequence ID" value="AIC15961.1"/>
    <property type="molecule type" value="Genomic_DNA"/>
</dbReference>
<dbReference type="Proteomes" id="UP000027093">
    <property type="component" value="Chromosome"/>
</dbReference>
<dbReference type="HOGENOM" id="CLU_202920_0_0_2"/>
<dbReference type="STRING" id="926571.NVIE_017030"/>
<organism evidence="1 2">
    <name type="scientific">Nitrososphaera viennensis EN76</name>
    <dbReference type="NCBI Taxonomy" id="926571"/>
    <lineage>
        <taxon>Archaea</taxon>
        <taxon>Nitrososphaerota</taxon>
        <taxon>Nitrososphaeria</taxon>
        <taxon>Nitrososphaerales</taxon>
        <taxon>Nitrososphaeraceae</taxon>
        <taxon>Nitrososphaera</taxon>
    </lineage>
</organism>
<dbReference type="AlphaFoldDB" id="A0A060HR32"/>
<dbReference type="KEGG" id="nvn:NVIE_017030"/>
<accession>A0A060HR32</accession>
<dbReference type="OrthoDB" id="6591at2157"/>
<keyword evidence="2" id="KW-1185">Reference proteome</keyword>
<dbReference type="SUPFAM" id="SSF57850">
    <property type="entry name" value="RING/U-box"/>
    <property type="match status" value="1"/>
</dbReference>
<proteinExistence type="predicted"/>
<gene>
    <name evidence="1" type="ORF">NVIE_017030</name>
</gene>
<evidence type="ECO:0008006" key="3">
    <source>
        <dbReference type="Google" id="ProtNLM"/>
    </source>
</evidence>
<dbReference type="GeneID" id="74946968"/>
<dbReference type="RefSeq" id="WP_169736200.1">
    <property type="nucleotide sequence ID" value="NZ_CP007536.1"/>
</dbReference>
<sequence length="55" mass="6580">MKVRCPDCKAIAELADDFTYVKCTKCEFDMTYGEYVKYIAYKDARYRDILSDYKK</sequence>
<evidence type="ECO:0000313" key="1">
    <source>
        <dbReference type="EMBL" id="AIC15961.1"/>
    </source>
</evidence>